<dbReference type="InterPro" id="IPR003593">
    <property type="entry name" value="AAA+_ATPase"/>
</dbReference>
<dbReference type="GO" id="GO:0005524">
    <property type="term" value="F:ATP binding"/>
    <property type="evidence" value="ECO:0007669"/>
    <property type="project" value="UniProtKB-KW"/>
</dbReference>
<reference evidence="10 11" key="1">
    <citation type="submission" date="2019-05" db="EMBL/GenBank/DDBJ databases">
        <authorList>
            <consortium name="Science for Life Laboratories"/>
        </authorList>
    </citation>
    <scope>NUCLEOTIDE SEQUENCE [LARGE SCALE GENOMIC DNA]</scope>
    <source>
        <strain evidence="10">Soil9</strain>
    </source>
</reference>
<dbReference type="Pfam" id="PF00005">
    <property type="entry name" value="ABC_tran"/>
    <property type="match status" value="2"/>
</dbReference>
<keyword evidence="5" id="KW-0547">Nucleotide-binding</keyword>
<keyword evidence="6" id="KW-0067">ATP-binding</keyword>
<dbReference type="InterPro" id="IPR003439">
    <property type="entry name" value="ABC_transporter-like_ATP-bd"/>
</dbReference>
<organism evidence="10 11">
    <name type="scientific">Gemmata massiliana</name>
    <dbReference type="NCBI Taxonomy" id="1210884"/>
    <lineage>
        <taxon>Bacteria</taxon>
        <taxon>Pseudomonadati</taxon>
        <taxon>Planctomycetota</taxon>
        <taxon>Planctomycetia</taxon>
        <taxon>Gemmatales</taxon>
        <taxon>Gemmataceae</taxon>
        <taxon>Gemmata</taxon>
    </lineage>
</organism>
<accession>A0A6P2D6S5</accession>
<dbReference type="InterPro" id="IPR027417">
    <property type="entry name" value="P-loop_NTPase"/>
</dbReference>
<evidence type="ECO:0000256" key="8">
    <source>
        <dbReference type="ARBA" id="ARBA00023136"/>
    </source>
</evidence>
<evidence type="ECO:0000256" key="2">
    <source>
        <dbReference type="ARBA" id="ARBA00022475"/>
    </source>
</evidence>
<evidence type="ECO:0000256" key="6">
    <source>
        <dbReference type="ARBA" id="ARBA00022840"/>
    </source>
</evidence>
<keyword evidence="2" id="KW-1003">Cell membrane</keyword>
<sequence length="494" mass="52658">MTSRLRMSDIRKSYGPTAALRGVDLELRPGEVHAIVGENGAGKSTLMKILSGAEQPDTGAMELDGAVYRPTGPQSARERGVAMIYQELAICPDLTVEANVTLGQEHNGFGLLTASANRARVESALAQLGHPEIKPDAPIATLNPAGRQVVEIARALLSDVKVLVLDEPTSALTQEDAKRLFELVRSLKSRGVTVVYISHFLEELDAIADRFTVLRDGQAVGSGRWGDVTREKVVEMMVGRTVTEQYPRTPHEIGAPVLELADLNGEELPTGANLTLRRGEILGIAGIIGSGRTELLRAVYGLDPVRAGRVKVGAHSNERATPAERIGQGVGLVSEDRKTEGLALDLSISDNVVLSQLDTGSTFGFLSRSWLRGAVGEVLTRFGVKFRDADQAVGDLSGGNQQKVAIARLFHQHADVLLLDEPTKGVDVGSKADIYRQIGAAAASGKAVLVVSSYLPELFGVCDTLAVMCRGKLSPVRPISEWTPEQVIATATGA</sequence>
<dbReference type="PANTHER" id="PTHR43790">
    <property type="entry name" value="CARBOHYDRATE TRANSPORT ATP-BINDING PROTEIN MG119-RELATED"/>
    <property type="match status" value="1"/>
</dbReference>
<dbReference type="PANTHER" id="PTHR43790:SF3">
    <property type="entry name" value="D-ALLOSE IMPORT ATP-BINDING PROTEIN ALSA-RELATED"/>
    <property type="match status" value="1"/>
</dbReference>
<dbReference type="AlphaFoldDB" id="A0A6P2D6S5"/>
<keyword evidence="4" id="KW-0677">Repeat</keyword>
<evidence type="ECO:0000256" key="5">
    <source>
        <dbReference type="ARBA" id="ARBA00022741"/>
    </source>
</evidence>
<dbReference type="PROSITE" id="PS50893">
    <property type="entry name" value="ABC_TRANSPORTER_2"/>
    <property type="match status" value="2"/>
</dbReference>
<keyword evidence="3 10" id="KW-0762">Sugar transport</keyword>
<dbReference type="GO" id="GO:0016887">
    <property type="term" value="F:ATP hydrolysis activity"/>
    <property type="evidence" value="ECO:0007669"/>
    <property type="project" value="InterPro"/>
</dbReference>
<proteinExistence type="predicted"/>
<dbReference type="InterPro" id="IPR050107">
    <property type="entry name" value="ABC_carbohydrate_import_ATPase"/>
</dbReference>
<dbReference type="InterPro" id="IPR017871">
    <property type="entry name" value="ABC_transporter-like_CS"/>
</dbReference>
<dbReference type="EMBL" id="LR593886">
    <property type="protein sequence ID" value="VTR95844.1"/>
    <property type="molecule type" value="Genomic_DNA"/>
</dbReference>
<keyword evidence="7" id="KW-1278">Translocase</keyword>
<keyword evidence="8" id="KW-0472">Membrane</keyword>
<dbReference type="Gene3D" id="3.40.50.300">
    <property type="entry name" value="P-loop containing nucleotide triphosphate hydrolases"/>
    <property type="match status" value="2"/>
</dbReference>
<keyword evidence="11" id="KW-1185">Reference proteome</keyword>
<dbReference type="Proteomes" id="UP000464178">
    <property type="component" value="Chromosome"/>
</dbReference>
<evidence type="ECO:0000256" key="3">
    <source>
        <dbReference type="ARBA" id="ARBA00022597"/>
    </source>
</evidence>
<feature type="domain" description="ABC transporter" evidence="9">
    <location>
        <begin position="253"/>
        <end position="487"/>
    </location>
</feature>
<evidence type="ECO:0000313" key="11">
    <source>
        <dbReference type="Proteomes" id="UP000464178"/>
    </source>
</evidence>
<dbReference type="KEGG" id="gms:SOIL9_18700"/>
<dbReference type="PROSITE" id="PS00211">
    <property type="entry name" value="ABC_TRANSPORTER_1"/>
    <property type="match status" value="1"/>
</dbReference>
<keyword evidence="1" id="KW-0813">Transport</keyword>
<feature type="domain" description="ABC transporter" evidence="9">
    <location>
        <begin position="5"/>
        <end position="241"/>
    </location>
</feature>
<evidence type="ECO:0000256" key="7">
    <source>
        <dbReference type="ARBA" id="ARBA00022967"/>
    </source>
</evidence>
<name>A0A6P2D6S5_9BACT</name>
<evidence type="ECO:0000256" key="1">
    <source>
        <dbReference type="ARBA" id="ARBA00022448"/>
    </source>
</evidence>
<dbReference type="SUPFAM" id="SSF52540">
    <property type="entry name" value="P-loop containing nucleoside triphosphate hydrolases"/>
    <property type="match status" value="2"/>
</dbReference>
<protein>
    <recommendedName>
        <fullName evidence="9">ABC transporter domain-containing protein</fullName>
    </recommendedName>
</protein>
<evidence type="ECO:0000256" key="4">
    <source>
        <dbReference type="ARBA" id="ARBA00022737"/>
    </source>
</evidence>
<dbReference type="RefSeq" id="WP_162670207.1">
    <property type="nucleotide sequence ID" value="NZ_LR593886.1"/>
</dbReference>
<evidence type="ECO:0000313" key="10">
    <source>
        <dbReference type="EMBL" id="VTR95844.1"/>
    </source>
</evidence>
<dbReference type="CDD" id="cd03216">
    <property type="entry name" value="ABC_Carb_Monos_I"/>
    <property type="match status" value="1"/>
</dbReference>
<evidence type="ECO:0000259" key="9">
    <source>
        <dbReference type="PROSITE" id="PS50893"/>
    </source>
</evidence>
<dbReference type="SMART" id="SM00382">
    <property type="entry name" value="AAA"/>
    <property type="match status" value="2"/>
</dbReference>
<gene>
    <name evidence="10" type="ORF">SOIL9_18700</name>
</gene>
<dbReference type="CDD" id="cd03215">
    <property type="entry name" value="ABC_Carb_Monos_II"/>
    <property type="match status" value="1"/>
</dbReference>